<evidence type="ECO:0000256" key="6">
    <source>
        <dbReference type="ARBA" id="ARBA00022840"/>
    </source>
</evidence>
<evidence type="ECO:0000259" key="9">
    <source>
        <dbReference type="SMART" id="SM00977"/>
    </source>
</evidence>
<dbReference type="STRING" id="1144748.KS2013_1630"/>
<organism evidence="10 11">
    <name type="scientific">Kangiella sediminilitoris</name>
    <dbReference type="NCBI Taxonomy" id="1144748"/>
    <lineage>
        <taxon>Bacteria</taxon>
        <taxon>Pseudomonadati</taxon>
        <taxon>Pseudomonadota</taxon>
        <taxon>Gammaproteobacteria</taxon>
        <taxon>Kangiellales</taxon>
        <taxon>Kangiellaceae</taxon>
        <taxon>Kangiella</taxon>
    </lineage>
</organism>
<dbReference type="GO" id="GO:0032267">
    <property type="term" value="F:tRNA(Ile)-lysidine synthase activity"/>
    <property type="evidence" value="ECO:0007669"/>
    <property type="project" value="UniProtKB-EC"/>
</dbReference>
<dbReference type="InterPro" id="IPR012094">
    <property type="entry name" value="tRNA_Ile_lys_synt"/>
</dbReference>
<dbReference type="NCBIfam" id="TIGR02433">
    <property type="entry name" value="lysidine_TilS_C"/>
    <property type="match status" value="1"/>
</dbReference>
<proteinExistence type="inferred from homology"/>
<keyword evidence="11" id="KW-1185">Reference proteome</keyword>
<dbReference type="PATRIC" id="fig|1144748.3.peg.1643"/>
<dbReference type="HAMAP" id="MF_01161">
    <property type="entry name" value="tRNA_Ile_lys_synt"/>
    <property type="match status" value="1"/>
</dbReference>
<evidence type="ECO:0000256" key="5">
    <source>
        <dbReference type="ARBA" id="ARBA00022741"/>
    </source>
</evidence>
<dbReference type="InterPro" id="IPR012795">
    <property type="entry name" value="tRNA_Ile_lys_synt_N"/>
</dbReference>
<keyword evidence="6 8" id="KW-0067">ATP-binding</keyword>
<dbReference type="SUPFAM" id="SSF82829">
    <property type="entry name" value="MesJ substrate recognition domain-like"/>
    <property type="match status" value="1"/>
</dbReference>
<comment type="domain">
    <text evidence="8">The N-terminal region contains the highly conserved SGGXDS motif, predicted to be a P-loop motif involved in ATP binding.</text>
</comment>
<dbReference type="NCBIfam" id="TIGR02432">
    <property type="entry name" value="lysidine_TilS_N"/>
    <property type="match status" value="1"/>
</dbReference>
<dbReference type="PANTHER" id="PTHR43033">
    <property type="entry name" value="TRNA(ILE)-LYSIDINE SYNTHASE-RELATED"/>
    <property type="match status" value="1"/>
</dbReference>
<comment type="similarity">
    <text evidence="8">Belongs to the tRNA(Ile)-lysidine synthase family.</text>
</comment>
<dbReference type="Pfam" id="PF11734">
    <property type="entry name" value="TilS_C"/>
    <property type="match status" value="1"/>
</dbReference>
<dbReference type="EMBL" id="CP012418">
    <property type="protein sequence ID" value="AOE50340.1"/>
    <property type="molecule type" value="Genomic_DNA"/>
</dbReference>
<name>A0A1B3BC32_9GAMM</name>
<evidence type="ECO:0000256" key="4">
    <source>
        <dbReference type="ARBA" id="ARBA00022694"/>
    </source>
</evidence>
<feature type="domain" description="Lysidine-tRNA(Ile) synthetase C-terminal" evidence="9">
    <location>
        <begin position="364"/>
        <end position="424"/>
    </location>
</feature>
<dbReference type="SUPFAM" id="SSF52402">
    <property type="entry name" value="Adenine nucleotide alpha hydrolases-like"/>
    <property type="match status" value="1"/>
</dbReference>
<evidence type="ECO:0000256" key="8">
    <source>
        <dbReference type="HAMAP-Rule" id="MF_01161"/>
    </source>
</evidence>
<keyword evidence="2 8" id="KW-0963">Cytoplasm</keyword>
<dbReference type="OrthoDB" id="9807403at2"/>
<dbReference type="KEGG" id="ksd:KS2013_1630"/>
<comment type="subcellular location">
    <subcellularLocation>
        <location evidence="1 8">Cytoplasm</location>
    </subcellularLocation>
</comment>
<dbReference type="CDD" id="cd01992">
    <property type="entry name" value="TilS_N"/>
    <property type="match status" value="1"/>
</dbReference>
<dbReference type="InterPro" id="IPR015262">
    <property type="entry name" value="tRNA_Ile_lys_synt_subst-bd"/>
</dbReference>
<dbReference type="InterPro" id="IPR011063">
    <property type="entry name" value="TilS/TtcA_N"/>
</dbReference>
<evidence type="ECO:0000256" key="1">
    <source>
        <dbReference type="ARBA" id="ARBA00004496"/>
    </source>
</evidence>
<dbReference type="SUPFAM" id="SSF56037">
    <property type="entry name" value="PheT/TilS domain"/>
    <property type="match status" value="1"/>
</dbReference>
<keyword evidence="3 8" id="KW-0436">Ligase</keyword>
<dbReference type="GO" id="GO:0005524">
    <property type="term" value="F:ATP binding"/>
    <property type="evidence" value="ECO:0007669"/>
    <property type="project" value="UniProtKB-UniRule"/>
</dbReference>
<evidence type="ECO:0000313" key="10">
    <source>
        <dbReference type="EMBL" id="AOE50340.1"/>
    </source>
</evidence>
<dbReference type="SMART" id="SM00977">
    <property type="entry name" value="TilS_C"/>
    <property type="match status" value="1"/>
</dbReference>
<dbReference type="RefSeq" id="WP_068992352.1">
    <property type="nucleotide sequence ID" value="NZ_CP012418.1"/>
</dbReference>
<feature type="binding site" evidence="8">
    <location>
        <begin position="31"/>
        <end position="36"/>
    </location>
    <ligand>
        <name>ATP</name>
        <dbReference type="ChEBI" id="CHEBI:30616"/>
    </ligand>
</feature>
<dbReference type="Gene3D" id="3.40.50.620">
    <property type="entry name" value="HUPs"/>
    <property type="match status" value="1"/>
</dbReference>
<evidence type="ECO:0000256" key="7">
    <source>
        <dbReference type="ARBA" id="ARBA00048539"/>
    </source>
</evidence>
<keyword evidence="5 8" id="KW-0547">Nucleotide-binding</keyword>
<comment type="catalytic activity">
    <reaction evidence="7 8">
        <text>cytidine(34) in tRNA(Ile2) + L-lysine + ATP = lysidine(34) in tRNA(Ile2) + AMP + diphosphate + H(+)</text>
        <dbReference type="Rhea" id="RHEA:43744"/>
        <dbReference type="Rhea" id="RHEA-COMP:10625"/>
        <dbReference type="Rhea" id="RHEA-COMP:10670"/>
        <dbReference type="ChEBI" id="CHEBI:15378"/>
        <dbReference type="ChEBI" id="CHEBI:30616"/>
        <dbReference type="ChEBI" id="CHEBI:32551"/>
        <dbReference type="ChEBI" id="CHEBI:33019"/>
        <dbReference type="ChEBI" id="CHEBI:82748"/>
        <dbReference type="ChEBI" id="CHEBI:83665"/>
        <dbReference type="ChEBI" id="CHEBI:456215"/>
        <dbReference type="EC" id="6.3.4.19"/>
    </reaction>
</comment>
<sequence>MTNQEPVAEAIHQFLAHLPAEKESRFIVALSGGADSISLLHALSQRIERQHITAVYIDHQLQPQSSGWGKFNREICQKWGIPFEVVEVSVNTDSASLESEARRARYKALKNFVVDDRTYLLTAHHKNDQVETLLLQLFRGAGPKGLSAMPVQARFGQGFHYRPMLAVSRSDVLNYCSAHQLNYIEDPSNKDTTHRRNFLRLEVLPLLKQEWPQLEDTLCRVSEIQADTQEMVEEVAQQDFENCHTELKGINLKQLNLLSETRQNHLLRFWFSQLGLDMPSQKVLGQLKRQMLQSADDSQPELPYQRGVFRRHAGFLVWGREEQLDADFSPLPWDGKDDLLINNGVVLTSSWLRERHPELVGKSLRVSMRKGGERFRKLNAKHTTSLKNYLQESGVPSWQRSQLILISHADEVRAIYSGHLKDSI</sequence>
<dbReference type="GO" id="GO:0005737">
    <property type="term" value="C:cytoplasm"/>
    <property type="evidence" value="ECO:0007669"/>
    <property type="project" value="UniProtKB-SubCell"/>
</dbReference>
<evidence type="ECO:0000256" key="2">
    <source>
        <dbReference type="ARBA" id="ARBA00022490"/>
    </source>
</evidence>
<reference evidence="11" key="1">
    <citation type="submission" date="2015-08" db="EMBL/GenBank/DDBJ databases">
        <authorList>
            <person name="Kim K.M."/>
        </authorList>
    </citation>
    <scope>NUCLEOTIDE SEQUENCE [LARGE SCALE GENOMIC DNA]</scope>
    <source>
        <strain evidence="11">KCTC 23892</strain>
    </source>
</reference>
<dbReference type="PANTHER" id="PTHR43033:SF1">
    <property type="entry name" value="TRNA(ILE)-LYSIDINE SYNTHASE-RELATED"/>
    <property type="match status" value="1"/>
</dbReference>
<protein>
    <recommendedName>
        <fullName evidence="8">tRNA(Ile)-lysidine synthase</fullName>
        <ecNumber evidence="8">6.3.4.19</ecNumber>
    </recommendedName>
    <alternativeName>
        <fullName evidence="8">tRNA(Ile)-2-lysyl-cytidine synthase</fullName>
    </alternativeName>
    <alternativeName>
        <fullName evidence="8">tRNA(Ile)-lysidine synthetase</fullName>
    </alternativeName>
</protein>
<dbReference type="Gene3D" id="1.20.59.20">
    <property type="match status" value="1"/>
</dbReference>
<keyword evidence="4 8" id="KW-0819">tRNA processing</keyword>
<gene>
    <name evidence="8" type="primary">tilS</name>
    <name evidence="10" type="ORF">KS2013_1630</name>
</gene>
<dbReference type="GO" id="GO:0006400">
    <property type="term" value="P:tRNA modification"/>
    <property type="evidence" value="ECO:0007669"/>
    <property type="project" value="UniProtKB-UniRule"/>
</dbReference>
<dbReference type="Pfam" id="PF09179">
    <property type="entry name" value="TilS"/>
    <property type="match status" value="1"/>
</dbReference>
<evidence type="ECO:0000313" key="11">
    <source>
        <dbReference type="Proteomes" id="UP000094147"/>
    </source>
</evidence>
<dbReference type="Proteomes" id="UP000094147">
    <property type="component" value="Chromosome"/>
</dbReference>
<dbReference type="AlphaFoldDB" id="A0A1B3BC32"/>
<dbReference type="InterPro" id="IPR014729">
    <property type="entry name" value="Rossmann-like_a/b/a_fold"/>
</dbReference>
<dbReference type="Pfam" id="PF01171">
    <property type="entry name" value="ATP_bind_3"/>
    <property type="match status" value="1"/>
</dbReference>
<evidence type="ECO:0000256" key="3">
    <source>
        <dbReference type="ARBA" id="ARBA00022598"/>
    </source>
</evidence>
<accession>A0A1B3BC32</accession>
<dbReference type="EC" id="6.3.4.19" evidence="8"/>
<dbReference type="InterPro" id="IPR012796">
    <property type="entry name" value="Lysidine-tRNA-synth_C"/>
</dbReference>
<comment type="function">
    <text evidence="8">Ligates lysine onto the cytidine present at position 34 of the AUA codon-specific tRNA(Ile) that contains the anticodon CAU, in an ATP-dependent manner. Cytidine is converted to lysidine, thus changing the amino acid specificity of the tRNA from methionine to isoleucine.</text>
</comment>